<name>A0A919XTJ1_9BACL</name>
<keyword evidence="3" id="KW-1185">Reference proteome</keyword>
<reference evidence="2 3" key="1">
    <citation type="submission" date="2021-03" db="EMBL/GenBank/DDBJ databases">
        <title>Antimicrobial resistance genes in bacteria isolated from Japanese honey, and their potential for conferring macrolide and lincosamide resistance in the American foulbrood pathogen Paenibacillus larvae.</title>
        <authorList>
            <person name="Okamoto M."/>
            <person name="Kumagai M."/>
            <person name="Kanamori H."/>
            <person name="Takamatsu D."/>
        </authorList>
    </citation>
    <scope>NUCLEOTIDE SEQUENCE [LARGE SCALE GENOMIC DNA]</scope>
    <source>
        <strain evidence="2 3">J41TS12</strain>
    </source>
</reference>
<proteinExistence type="predicted"/>
<sequence>MKHKTKIILEQEVLSVDIHEIAERYDNQRDLDECMQMIQKELNLIRRRPGVEGKLCEYEPLKSAGFRKVKLYSSKVLEAARGEKPDLRIIYRYSEEENTVRIESIGFRLKTRPRPDNDPYSRAERRLTEKY</sequence>
<dbReference type="Proteomes" id="UP000681162">
    <property type="component" value="Unassembled WGS sequence"/>
</dbReference>
<evidence type="ECO:0000313" key="2">
    <source>
        <dbReference type="EMBL" id="GIO36412.1"/>
    </source>
</evidence>
<comment type="caution">
    <text evidence="2">The sequence shown here is derived from an EMBL/GenBank/DDBJ whole genome shotgun (WGS) entry which is preliminary data.</text>
</comment>
<dbReference type="EMBL" id="BORR01000004">
    <property type="protein sequence ID" value="GIO36412.1"/>
    <property type="molecule type" value="Genomic_DNA"/>
</dbReference>
<evidence type="ECO:0000256" key="1">
    <source>
        <dbReference type="SAM" id="MobiDB-lite"/>
    </source>
</evidence>
<evidence type="ECO:0000313" key="3">
    <source>
        <dbReference type="Proteomes" id="UP000681162"/>
    </source>
</evidence>
<dbReference type="AlphaFoldDB" id="A0A919XTJ1"/>
<organism evidence="2 3">
    <name type="scientific">Paenibacillus antibioticophila</name>
    <dbReference type="NCBI Taxonomy" id="1274374"/>
    <lineage>
        <taxon>Bacteria</taxon>
        <taxon>Bacillati</taxon>
        <taxon>Bacillota</taxon>
        <taxon>Bacilli</taxon>
        <taxon>Bacillales</taxon>
        <taxon>Paenibacillaceae</taxon>
        <taxon>Paenibacillus</taxon>
    </lineage>
</organism>
<gene>
    <name evidence="2" type="ORF">J41TS12_12730</name>
</gene>
<protein>
    <submittedName>
        <fullName evidence="2">Uncharacterized protein</fullName>
    </submittedName>
</protein>
<dbReference type="RefSeq" id="WP_212938783.1">
    <property type="nucleotide sequence ID" value="NZ_BORR01000004.1"/>
</dbReference>
<feature type="region of interest" description="Disordered" evidence="1">
    <location>
        <begin position="111"/>
        <end position="131"/>
    </location>
</feature>
<accession>A0A919XTJ1</accession>
<feature type="compositionally biased region" description="Basic and acidic residues" evidence="1">
    <location>
        <begin position="113"/>
        <end position="131"/>
    </location>
</feature>